<evidence type="ECO:0000256" key="1">
    <source>
        <dbReference type="ARBA" id="ARBA00006594"/>
    </source>
</evidence>
<dbReference type="SUPFAM" id="SSF53335">
    <property type="entry name" value="S-adenosyl-L-methionine-dependent methyltransferases"/>
    <property type="match status" value="1"/>
</dbReference>
<dbReference type="PANTHER" id="PTHR33841">
    <property type="entry name" value="DNA METHYLTRANSFERASE YEEA-RELATED"/>
    <property type="match status" value="1"/>
</dbReference>
<sequence>MNDRNAWQSAWTPPGPPDGQPAATAQALLGLAKALIGDAPVTEAELQLLQTVPACDDAAQLTALTQDIRAGQDPLGALFCRLFHATTRRPEGQTFTPEPVVRGMVNWALRQGRPVTRLVDPGAGSGRYTLAGLRAFPDAEAVAVEKDPLVALLLRANLAAAGLSHRATVLVGDYRELSLAPSAGPTLFIGNPPYVRHHDISPGWKTWYAYCLAHAGLKGSQLAGLHLHFFLKTRQLVAPGDFGVFVTAAEWMDVNYGQALRDMLTDGLGGTEIYGVAPELQVFEDAMVSAAITCFAPGPSTGGTPGTTHRPSGAAAAALPAPAPLRFQSIQAPEELLTLPPGREVARETARQERKWSMLLRGGRPPRQPGQMELGELFQVSRGQVTGLNRVWVHSSAAPALPEAYLVPAITDAADISTAPGQEIRSLDRLRRVVCLPRDPAPLPAAHRRAIDTFLEWAREQGAQDGYIARHRKPWWHVHLREPAPIVMTYMGRRPPAFALNAAGARLINVAHGLYPRQPLTDAQLRRLVQWLNANVSIEAGRVYAGGLTKFEPSEAMRILLPRDLLE</sequence>
<feature type="compositionally biased region" description="Polar residues" evidence="7">
    <location>
        <begin position="1"/>
        <end position="11"/>
    </location>
</feature>
<feature type="domain" description="Type II methyltransferase M.TaqI-like" evidence="8">
    <location>
        <begin position="189"/>
        <end position="264"/>
    </location>
</feature>
<evidence type="ECO:0000256" key="3">
    <source>
        <dbReference type="ARBA" id="ARBA00022603"/>
    </source>
</evidence>
<comment type="catalytic activity">
    <reaction evidence="6">
        <text>a 2'-deoxyadenosine in DNA + S-adenosyl-L-methionine = an N(6)-methyl-2'-deoxyadenosine in DNA + S-adenosyl-L-homocysteine + H(+)</text>
        <dbReference type="Rhea" id="RHEA:15197"/>
        <dbReference type="Rhea" id="RHEA-COMP:12418"/>
        <dbReference type="Rhea" id="RHEA-COMP:12419"/>
        <dbReference type="ChEBI" id="CHEBI:15378"/>
        <dbReference type="ChEBI" id="CHEBI:57856"/>
        <dbReference type="ChEBI" id="CHEBI:59789"/>
        <dbReference type="ChEBI" id="CHEBI:90615"/>
        <dbReference type="ChEBI" id="CHEBI:90616"/>
        <dbReference type="EC" id="2.1.1.72"/>
    </reaction>
</comment>
<comment type="similarity">
    <text evidence="1">Belongs to the N(4)/N(6)-methyltransferase family.</text>
</comment>
<dbReference type="Proteomes" id="UP000060699">
    <property type="component" value="Chromosome"/>
</dbReference>
<dbReference type="CDD" id="cd02440">
    <property type="entry name" value="AdoMet_MTases"/>
    <property type="match status" value="1"/>
</dbReference>
<gene>
    <name evidence="10" type="ORF">RD2015_37</name>
</gene>
<dbReference type="AlphaFoldDB" id="A0A0U3L900"/>
<evidence type="ECO:0000256" key="7">
    <source>
        <dbReference type="SAM" id="MobiDB-lite"/>
    </source>
</evidence>
<dbReference type="Pfam" id="PF07669">
    <property type="entry name" value="Eco57I"/>
    <property type="match status" value="1"/>
</dbReference>
<evidence type="ECO:0000256" key="6">
    <source>
        <dbReference type="ARBA" id="ARBA00047942"/>
    </source>
</evidence>
<evidence type="ECO:0000313" key="10">
    <source>
        <dbReference type="EMBL" id="ALV04543.1"/>
    </source>
</evidence>
<protein>
    <recommendedName>
        <fullName evidence="2">site-specific DNA-methyltransferase (adenine-specific)</fullName>
        <ecNumber evidence="2">2.1.1.72</ecNumber>
    </recommendedName>
</protein>
<dbReference type="InterPro" id="IPR054520">
    <property type="entry name" value="M_Eco57I_C"/>
</dbReference>
<evidence type="ECO:0000256" key="5">
    <source>
        <dbReference type="ARBA" id="ARBA00022691"/>
    </source>
</evidence>
<organism evidence="10 11">
    <name type="scientific">Roseateles depolymerans</name>
    <dbReference type="NCBI Taxonomy" id="76731"/>
    <lineage>
        <taxon>Bacteria</taxon>
        <taxon>Pseudomonadati</taxon>
        <taxon>Pseudomonadota</taxon>
        <taxon>Betaproteobacteria</taxon>
        <taxon>Burkholderiales</taxon>
        <taxon>Sphaerotilaceae</taxon>
        <taxon>Roseateles</taxon>
    </lineage>
</organism>
<dbReference type="Gene3D" id="3.40.50.150">
    <property type="entry name" value="Vaccinia Virus protein VP39"/>
    <property type="match status" value="1"/>
</dbReference>
<accession>A0A0U3L900</accession>
<dbReference type="PRINTS" id="PR00507">
    <property type="entry name" value="N12N6MTFRASE"/>
</dbReference>
<dbReference type="EC" id="2.1.1.72" evidence="2"/>
<keyword evidence="5" id="KW-0949">S-adenosyl-L-methionine</keyword>
<evidence type="ECO:0000313" key="11">
    <source>
        <dbReference type="Proteomes" id="UP000060699"/>
    </source>
</evidence>
<dbReference type="EMBL" id="CP013729">
    <property type="protein sequence ID" value="ALV04543.1"/>
    <property type="molecule type" value="Genomic_DNA"/>
</dbReference>
<dbReference type="Pfam" id="PF22837">
    <property type="entry name" value="M_Eco57I_C"/>
    <property type="match status" value="1"/>
</dbReference>
<dbReference type="GO" id="GO:0006304">
    <property type="term" value="P:DNA modification"/>
    <property type="evidence" value="ECO:0007669"/>
    <property type="project" value="InterPro"/>
</dbReference>
<evidence type="ECO:0000259" key="9">
    <source>
        <dbReference type="Pfam" id="PF22837"/>
    </source>
</evidence>
<evidence type="ECO:0000256" key="4">
    <source>
        <dbReference type="ARBA" id="ARBA00022679"/>
    </source>
</evidence>
<proteinExistence type="inferred from homology"/>
<dbReference type="GO" id="GO:0009007">
    <property type="term" value="F:site-specific DNA-methyltransferase (adenine-specific) activity"/>
    <property type="evidence" value="ECO:0007669"/>
    <property type="project" value="UniProtKB-EC"/>
</dbReference>
<keyword evidence="11" id="KW-1185">Reference proteome</keyword>
<dbReference type="InterPro" id="IPR029063">
    <property type="entry name" value="SAM-dependent_MTases_sf"/>
</dbReference>
<dbReference type="PANTHER" id="PTHR33841:SF5">
    <property type="entry name" value="DNA METHYLASE (MODIFICATION METHYLASE) (METHYLTRANSFERASE)-RELATED"/>
    <property type="match status" value="1"/>
</dbReference>
<dbReference type="KEGG" id="rdp:RD2015_37"/>
<name>A0A0U3L900_9BURK</name>
<keyword evidence="3 10" id="KW-0489">Methyltransferase</keyword>
<dbReference type="PATRIC" id="fig|76731.3.peg.38"/>
<reference evidence="10 11" key="1">
    <citation type="submission" date="2015-12" db="EMBL/GenBank/DDBJ databases">
        <title>Complete genome of Roseateles depolymerans KCTC 42856.</title>
        <authorList>
            <person name="Kim K.M."/>
        </authorList>
    </citation>
    <scope>NUCLEOTIDE SEQUENCE [LARGE SCALE GENOMIC DNA]</scope>
    <source>
        <strain evidence="10 11">KCTC 42856</strain>
    </source>
</reference>
<dbReference type="GO" id="GO:0032259">
    <property type="term" value="P:methylation"/>
    <property type="evidence" value="ECO:0007669"/>
    <property type="project" value="UniProtKB-KW"/>
</dbReference>
<feature type="domain" description="Type II methyltransferase M.Eco57I C-terminal" evidence="9">
    <location>
        <begin position="444"/>
        <end position="563"/>
    </location>
</feature>
<feature type="region of interest" description="Disordered" evidence="7">
    <location>
        <begin position="1"/>
        <end position="20"/>
    </location>
</feature>
<dbReference type="InterPro" id="IPR011639">
    <property type="entry name" value="MethylTrfase_TaqI-like_dom"/>
</dbReference>
<dbReference type="STRING" id="76731.RD2015_37"/>
<keyword evidence="4 10" id="KW-0808">Transferase</keyword>
<evidence type="ECO:0000256" key="2">
    <source>
        <dbReference type="ARBA" id="ARBA00011900"/>
    </source>
</evidence>
<dbReference type="RefSeq" id="WP_232309890.1">
    <property type="nucleotide sequence ID" value="NZ_CP013729.1"/>
</dbReference>
<evidence type="ECO:0000259" key="8">
    <source>
        <dbReference type="Pfam" id="PF07669"/>
    </source>
</evidence>
<dbReference type="InterPro" id="IPR050953">
    <property type="entry name" value="N4_N6_ade-DNA_methylase"/>
</dbReference>
<dbReference type="REBASE" id="136905">
    <property type="entry name" value="M.Rde42856ORF37P"/>
</dbReference>